<dbReference type="EMBL" id="JAUDCK010000012">
    <property type="protein sequence ID" value="MDM8195661.1"/>
    <property type="molecule type" value="Genomic_DNA"/>
</dbReference>
<evidence type="ECO:0000313" key="7">
    <source>
        <dbReference type="Proteomes" id="UP001529275"/>
    </source>
</evidence>
<evidence type="ECO:0000256" key="4">
    <source>
        <dbReference type="ARBA" id="ARBA00023235"/>
    </source>
</evidence>
<protein>
    <recommendedName>
        <fullName evidence="2">phosphoglycerate mutase (2,3-diphosphoglycerate-dependent)</fullName>
        <ecNumber evidence="2">5.4.2.11</ecNumber>
    </recommendedName>
</protein>
<dbReference type="InterPro" id="IPR013078">
    <property type="entry name" value="His_Pase_superF_clade-1"/>
</dbReference>
<keyword evidence="5" id="KW-0812">Transmembrane</keyword>
<dbReference type="PIRSF" id="PIRSF000709">
    <property type="entry name" value="6PFK_2-Ptase"/>
    <property type="match status" value="1"/>
</dbReference>
<evidence type="ECO:0000256" key="1">
    <source>
        <dbReference type="ARBA" id="ARBA00006717"/>
    </source>
</evidence>
<accession>A0ABT7UHN7</accession>
<gene>
    <name evidence="6" type="ORF">QUV98_04950</name>
</gene>
<reference evidence="7" key="1">
    <citation type="submission" date="2023-06" db="EMBL/GenBank/DDBJ databases">
        <title>Identification and characterization of horizontal gene transfer across gut microbiota members of farm animals based on homology search.</title>
        <authorList>
            <person name="Zeman M."/>
            <person name="Kubasova T."/>
            <person name="Jahodarova E."/>
            <person name="Nykrynova M."/>
            <person name="Rychlik I."/>
        </authorList>
    </citation>
    <scope>NUCLEOTIDE SEQUENCE [LARGE SCALE GENOMIC DNA]</scope>
    <source>
        <strain evidence="7">ET341</strain>
    </source>
</reference>
<dbReference type="CDD" id="cd07067">
    <property type="entry name" value="HP_PGM_like"/>
    <property type="match status" value="1"/>
</dbReference>
<keyword evidence="7" id="KW-1185">Reference proteome</keyword>
<dbReference type="SMART" id="SM00855">
    <property type="entry name" value="PGAM"/>
    <property type="match status" value="1"/>
</dbReference>
<keyword evidence="4" id="KW-0413">Isomerase</keyword>
<dbReference type="RefSeq" id="WP_289527534.1">
    <property type="nucleotide sequence ID" value="NZ_JAUDCK010000012.1"/>
</dbReference>
<evidence type="ECO:0000256" key="2">
    <source>
        <dbReference type="ARBA" id="ARBA00012028"/>
    </source>
</evidence>
<proteinExistence type="inferred from homology"/>
<sequence>MKIYITRHSKTLWNEQKRLQGRLDSPLTQEGIDNALALKKYLTDNALQFDCVYSSPIPRAYQTACLLFDQEKVITDDRLMEMNFGVFEGQKIADLLKNQHELYYQLWNQPELFERIPQGESYDEVMTRVKSFLNDLKQMDSDSQIFIVTHGMCFVIFMAVILQLDKKDFVKINQQIVEGCSLTCIEEHDGIYQVLSYNDHHFLPHVMHASFAK</sequence>
<comment type="similarity">
    <text evidence="1">Belongs to the phosphoglycerate mutase family. BPG-dependent PGAM subfamily.</text>
</comment>
<dbReference type="SUPFAM" id="SSF53254">
    <property type="entry name" value="Phosphoglycerate mutase-like"/>
    <property type="match status" value="1"/>
</dbReference>
<dbReference type="InterPro" id="IPR029033">
    <property type="entry name" value="His_PPase_superfam"/>
</dbReference>
<name>A0ABT7UHN7_9FIRM</name>
<dbReference type="InterPro" id="IPR005952">
    <property type="entry name" value="Phosphogly_mut1"/>
</dbReference>
<organism evidence="6 7">
    <name type="scientific">Massilimicrobiota timonensis</name>
    <dbReference type="NCBI Taxonomy" id="1776392"/>
    <lineage>
        <taxon>Bacteria</taxon>
        <taxon>Bacillati</taxon>
        <taxon>Bacillota</taxon>
        <taxon>Erysipelotrichia</taxon>
        <taxon>Erysipelotrichales</taxon>
        <taxon>Erysipelotrichaceae</taxon>
        <taxon>Massilimicrobiota</taxon>
    </lineage>
</organism>
<dbReference type="EC" id="5.4.2.11" evidence="2"/>
<keyword evidence="5" id="KW-0472">Membrane</keyword>
<evidence type="ECO:0000256" key="5">
    <source>
        <dbReference type="SAM" id="Phobius"/>
    </source>
</evidence>
<comment type="caution">
    <text evidence="6">The sequence shown here is derived from an EMBL/GenBank/DDBJ whole genome shotgun (WGS) entry which is preliminary data.</text>
</comment>
<keyword evidence="5" id="KW-1133">Transmembrane helix</keyword>
<dbReference type="Proteomes" id="UP001529275">
    <property type="component" value="Unassembled WGS sequence"/>
</dbReference>
<dbReference type="Pfam" id="PF00300">
    <property type="entry name" value="His_Phos_1"/>
    <property type="match status" value="1"/>
</dbReference>
<evidence type="ECO:0000313" key="6">
    <source>
        <dbReference type="EMBL" id="MDM8195661.1"/>
    </source>
</evidence>
<keyword evidence="3" id="KW-0324">Glycolysis</keyword>
<evidence type="ECO:0000256" key="3">
    <source>
        <dbReference type="ARBA" id="ARBA00023152"/>
    </source>
</evidence>
<dbReference type="PANTHER" id="PTHR11931">
    <property type="entry name" value="PHOSPHOGLYCERATE MUTASE"/>
    <property type="match status" value="1"/>
</dbReference>
<feature type="transmembrane region" description="Helical" evidence="5">
    <location>
        <begin position="145"/>
        <end position="164"/>
    </location>
</feature>
<keyword evidence="6" id="KW-0378">Hydrolase</keyword>
<dbReference type="Gene3D" id="3.40.50.1240">
    <property type="entry name" value="Phosphoglycerate mutase-like"/>
    <property type="match status" value="1"/>
</dbReference>
<dbReference type="GO" id="GO:0016787">
    <property type="term" value="F:hydrolase activity"/>
    <property type="evidence" value="ECO:0007669"/>
    <property type="project" value="UniProtKB-KW"/>
</dbReference>